<feature type="signal peptide" evidence="1">
    <location>
        <begin position="1"/>
        <end position="19"/>
    </location>
</feature>
<dbReference type="Proteomes" id="UP000292702">
    <property type="component" value="Unassembled WGS sequence"/>
</dbReference>
<evidence type="ECO:0000313" key="2">
    <source>
        <dbReference type="EMBL" id="TCD64566.1"/>
    </source>
</evidence>
<dbReference type="STRING" id="92696.A0A4R0RC77"/>
<accession>A0A4R0RC77</accession>
<dbReference type="AlphaFoldDB" id="A0A4R0RC77"/>
<evidence type="ECO:0000256" key="1">
    <source>
        <dbReference type="SAM" id="SignalP"/>
    </source>
</evidence>
<evidence type="ECO:0000313" key="3">
    <source>
        <dbReference type="Proteomes" id="UP000292702"/>
    </source>
</evidence>
<sequence>MRLSAFVAVVFTGIPAVLSAATPASQAAVPFFTPTAGGGSWFDDAGGGLGEPLNVVISGLSSPGVLTDTGIVNFARALNFSTECFGVHLGDPQSANLGDGHGAVNQTMEIREDFGDADFGTCLESLIGGNHFRVFRQNGPSANSGALFLAVSHEENVEEGHTISADGYDVGRDDLVTRATGQTSFGDVTYSTAVERIENATPAGSEGVNHGIAVDGTVVLLTVNIV</sequence>
<keyword evidence="1" id="KW-0732">Signal</keyword>
<protein>
    <submittedName>
        <fullName evidence="2">Uncharacterized protein</fullName>
    </submittedName>
</protein>
<dbReference type="EMBL" id="RWJN01000228">
    <property type="protein sequence ID" value="TCD64566.1"/>
    <property type="molecule type" value="Genomic_DNA"/>
</dbReference>
<keyword evidence="3" id="KW-1185">Reference proteome</keyword>
<proteinExistence type="predicted"/>
<comment type="caution">
    <text evidence="2">The sequence shown here is derived from an EMBL/GenBank/DDBJ whole genome shotgun (WGS) entry which is preliminary data.</text>
</comment>
<feature type="chain" id="PRO_5020208284" evidence="1">
    <location>
        <begin position="20"/>
        <end position="226"/>
    </location>
</feature>
<organism evidence="2 3">
    <name type="scientific">Steccherinum ochraceum</name>
    <dbReference type="NCBI Taxonomy" id="92696"/>
    <lineage>
        <taxon>Eukaryota</taxon>
        <taxon>Fungi</taxon>
        <taxon>Dikarya</taxon>
        <taxon>Basidiomycota</taxon>
        <taxon>Agaricomycotina</taxon>
        <taxon>Agaricomycetes</taxon>
        <taxon>Polyporales</taxon>
        <taxon>Steccherinaceae</taxon>
        <taxon>Steccherinum</taxon>
    </lineage>
</organism>
<gene>
    <name evidence="2" type="ORF">EIP91_003893</name>
</gene>
<name>A0A4R0RC77_9APHY</name>
<reference evidence="2 3" key="1">
    <citation type="submission" date="2018-11" db="EMBL/GenBank/DDBJ databases">
        <title>Genome assembly of Steccherinum ochraceum LE-BIN_3174, the white-rot fungus of the Steccherinaceae family (The Residual Polyporoid clade, Polyporales, Basidiomycota).</title>
        <authorList>
            <person name="Fedorova T.V."/>
            <person name="Glazunova O.A."/>
            <person name="Landesman E.O."/>
            <person name="Moiseenko K.V."/>
            <person name="Psurtseva N.V."/>
            <person name="Savinova O.S."/>
            <person name="Shakhova N.V."/>
            <person name="Tyazhelova T.V."/>
            <person name="Vasina D.V."/>
        </authorList>
    </citation>
    <scope>NUCLEOTIDE SEQUENCE [LARGE SCALE GENOMIC DNA]</scope>
    <source>
        <strain evidence="2 3">LE-BIN_3174</strain>
    </source>
</reference>
<dbReference type="OrthoDB" id="2310204at2759"/>